<organism evidence="1 2">
    <name type="scientific">Oleiphilus messinensis</name>
    <dbReference type="NCBI Taxonomy" id="141451"/>
    <lineage>
        <taxon>Bacteria</taxon>
        <taxon>Pseudomonadati</taxon>
        <taxon>Pseudomonadota</taxon>
        <taxon>Gammaproteobacteria</taxon>
        <taxon>Oceanospirillales</taxon>
        <taxon>Oleiphilaceae</taxon>
        <taxon>Oleiphilus</taxon>
    </lineage>
</organism>
<keyword evidence="2" id="KW-1185">Reference proteome</keyword>
<dbReference type="RefSeq" id="WP_087462802.1">
    <property type="nucleotide sequence ID" value="NZ_CP021425.1"/>
</dbReference>
<dbReference type="PROSITE" id="PS51257">
    <property type="entry name" value="PROKAR_LIPOPROTEIN"/>
    <property type="match status" value="1"/>
</dbReference>
<dbReference type="Gene3D" id="2.60.40.10">
    <property type="entry name" value="Immunoglobulins"/>
    <property type="match status" value="1"/>
</dbReference>
<name>A0A1Y0IF13_9GAMM</name>
<dbReference type="SUPFAM" id="SSF49373">
    <property type="entry name" value="Invasin/intimin cell-adhesion fragments"/>
    <property type="match status" value="1"/>
</dbReference>
<accession>A0A1Y0IF13</accession>
<protein>
    <recommendedName>
        <fullName evidence="3">Big-1 domain-containing protein</fullName>
    </recommendedName>
</protein>
<reference evidence="1 2" key="1">
    <citation type="submission" date="2017-05" db="EMBL/GenBank/DDBJ databases">
        <title>Genomic insights into alkan degradation activity of Oleiphilus messinensis.</title>
        <authorList>
            <person name="Kozyavkin S.A."/>
            <person name="Slesarev A.I."/>
            <person name="Golyshin P.N."/>
            <person name="Korzhenkov A."/>
            <person name="Golyshina O.N."/>
            <person name="Toshchakov S.V."/>
        </authorList>
    </citation>
    <scope>NUCLEOTIDE SEQUENCE [LARGE SCALE GENOMIC DNA]</scope>
    <source>
        <strain evidence="1 2">ME102</strain>
    </source>
</reference>
<dbReference type="InterPro" id="IPR013783">
    <property type="entry name" value="Ig-like_fold"/>
</dbReference>
<proteinExistence type="predicted"/>
<dbReference type="KEGG" id="ome:OLMES_3944"/>
<evidence type="ECO:0008006" key="3">
    <source>
        <dbReference type="Google" id="ProtNLM"/>
    </source>
</evidence>
<dbReference type="InterPro" id="IPR008964">
    <property type="entry name" value="Invasin/intimin_cell_adhesion"/>
</dbReference>
<gene>
    <name evidence="1" type="ORF">OLMES_3944</name>
</gene>
<dbReference type="AlphaFoldDB" id="A0A1Y0IF13"/>
<sequence>MNFKSKELIAVPLFALLTACGGSGGFSTDGGTTDDTDTETDGSSEVVPALGLLDGGTFQSGALSLASDRLSAKGQTTVTVNIVDDLDDTLLTTATAVSFTSNCVEQGLATITSPVVSSTGTVQTLYTADGCEGSDTITATLDNGANALANIIVAPAELGELSFESATPTSISLRNLSNAALSNVSEVNFQLLDKTQNPIKGERILFSLDSVQGATDATLTNSFDTTDADGIARAFISGGAEKGTIRVRATVESDTSLTNQSGIITVTTGIATQRSLSLALDVFNPFSWGLVGVTVNASVRVSDFYNNPVADGTKVLFSTSHGQIQPECEIVDGGCAVVWTSQSPRPTATDLAITYGGDNPIEGDNLTNAIESLGLFLKDDDGLTVNDYIGKVAIMATLKGEETTLPDDNSNGLFDDEEGFLPLSEAYLDYFLNGQFDTGDYYVDWNDDGQFTQSPSTTFRGSRCTEAAKAEGHCSALADINDTIYLDMSATVVPSGILFFEGEPVTGENINTINLGSNSGGGAFVTMVIQDFNGNSPGNGTSVAVSATPVDENTEIEVLSDGFTVPPLNRGPVVSGLSFRITETNQIDDGAFLGTIDVDVTNPDSTISSSSISLFLGNSTTGDSGDGTDTPQAAFRLEQVIDNGPWTFGQQAAGMAVDSRERVFLANGEVLWMIDDSNVSIYLGTNDGDFNFVDVDFDENGIMYLLDDQTSGQRILTSSAAGNFSIHREFDSVTFPNFMGVIDSNQILVTGREGLSMITESGTNLVHGSSVFNGSTDCATEDFAVQSNGSYSYQPGCNGSAVVIGNVADQFPARFELSNTFTNADCTTRDPSGGFFSVVEFNQDESLVHIDEDATETTGWSRLSSSPTLESAKAASDETFSFDYCAIAAAPSGKVFYQTFSQLWVFSPI</sequence>
<evidence type="ECO:0000313" key="2">
    <source>
        <dbReference type="Proteomes" id="UP000196027"/>
    </source>
</evidence>
<dbReference type="Proteomes" id="UP000196027">
    <property type="component" value="Chromosome"/>
</dbReference>
<dbReference type="OrthoDB" id="5522233at2"/>
<dbReference type="EMBL" id="CP021425">
    <property type="protein sequence ID" value="ARU57963.1"/>
    <property type="molecule type" value="Genomic_DNA"/>
</dbReference>
<evidence type="ECO:0000313" key="1">
    <source>
        <dbReference type="EMBL" id="ARU57963.1"/>
    </source>
</evidence>